<accession>A0A0E9S0K7</accession>
<dbReference type="EMBL" id="GBXM01073771">
    <property type="protein sequence ID" value="JAH34806.1"/>
    <property type="molecule type" value="Transcribed_RNA"/>
</dbReference>
<reference evidence="1" key="1">
    <citation type="submission" date="2014-11" db="EMBL/GenBank/DDBJ databases">
        <authorList>
            <person name="Amaro Gonzalez C."/>
        </authorList>
    </citation>
    <scope>NUCLEOTIDE SEQUENCE</scope>
</reference>
<protein>
    <submittedName>
        <fullName evidence="1">Uncharacterized protein</fullName>
    </submittedName>
</protein>
<sequence>MVTEPVHFRQFPTSD</sequence>
<reference evidence="1" key="2">
    <citation type="journal article" date="2015" name="Fish Shellfish Immunol.">
        <title>Early steps in the European eel (Anguilla anguilla)-Vibrio vulnificus interaction in the gills: Role of the RtxA13 toxin.</title>
        <authorList>
            <person name="Callol A."/>
            <person name="Pajuelo D."/>
            <person name="Ebbesson L."/>
            <person name="Teles M."/>
            <person name="MacKenzie S."/>
            <person name="Amaro C."/>
        </authorList>
    </citation>
    <scope>NUCLEOTIDE SEQUENCE</scope>
</reference>
<name>A0A0E9S0K7_ANGAN</name>
<evidence type="ECO:0000313" key="1">
    <source>
        <dbReference type="EMBL" id="JAH34806.1"/>
    </source>
</evidence>
<proteinExistence type="predicted"/>
<organism evidence="1">
    <name type="scientific">Anguilla anguilla</name>
    <name type="common">European freshwater eel</name>
    <name type="synonym">Muraena anguilla</name>
    <dbReference type="NCBI Taxonomy" id="7936"/>
    <lineage>
        <taxon>Eukaryota</taxon>
        <taxon>Metazoa</taxon>
        <taxon>Chordata</taxon>
        <taxon>Craniata</taxon>
        <taxon>Vertebrata</taxon>
        <taxon>Euteleostomi</taxon>
        <taxon>Actinopterygii</taxon>
        <taxon>Neopterygii</taxon>
        <taxon>Teleostei</taxon>
        <taxon>Anguilliformes</taxon>
        <taxon>Anguillidae</taxon>
        <taxon>Anguilla</taxon>
    </lineage>
</organism>